<dbReference type="InterPro" id="IPR050194">
    <property type="entry name" value="Glycosyltransferase_grp1"/>
</dbReference>
<dbReference type="SUPFAM" id="SSF53756">
    <property type="entry name" value="UDP-Glycosyltransferase/glycogen phosphorylase"/>
    <property type="match status" value="1"/>
</dbReference>
<sequence>MRLAIITTHPVQYYAPVFKLLTESPGIEIRVFYTWGEKAIEKFDPGFGQKVDWDIPLLQGYNFEWVINTASDPGSHHRNGIINPGLIDQINQWQPNALLVFGWAFNSHLKVIRYYHHKLPVYFRGDSTLLDIKPGIRAFLRSVFLKWVYRHVDHAFYVGANSKTYFKKYGLTDQQLTFAPHAIDNERFSADRTQEASQLRQNLGIADDDTLILFAGKFEAKKSPQLLIDAFLALNKPAAHLLLVGGGILEIPLKTRASTNKRIHFMDFQNQSVMPVIYQAADLFCLSSKGPGETWGLAVNEAMATGTPVLVSNKVGCAADLVIPGITGDIFDSENLSDITQKLGTLLKDRSRLKALGENAQNKITDWSFDKQVAAILNTVKHNYAN</sequence>
<protein>
    <submittedName>
        <fullName evidence="2">Glycosyltransferase involved in cell wall biosynthesis</fullName>
    </submittedName>
</protein>
<dbReference type="PANTHER" id="PTHR45947:SF3">
    <property type="entry name" value="SULFOQUINOVOSYL TRANSFERASE SQD2"/>
    <property type="match status" value="1"/>
</dbReference>
<name>A0ABR6PMF8_9SPHI</name>
<gene>
    <name evidence="2" type="ORF">HDF23_003681</name>
</gene>
<dbReference type="Gene3D" id="3.40.50.2000">
    <property type="entry name" value="Glycogen Phosphorylase B"/>
    <property type="match status" value="2"/>
</dbReference>
<accession>A0ABR6PMF8</accession>
<dbReference type="CDD" id="cd03801">
    <property type="entry name" value="GT4_PimA-like"/>
    <property type="match status" value="1"/>
</dbReference>
<evidence type="ECO:0000313" key="2">
    <source>
        <dbReference type="EMBL" id="MBB6110920.1"/>
    </source>
</evidence>
<proteinExistence type="predicted"/>
<evidence type="ECO:0000313" key="3">
    <source>
        <dbReference type="Proteomes" id="UP000541583"/>
    </source>
</evidence>
<dbReference type="Pfam" id="PF00534">
    <property type="entry name" value="Glycos_transf_1"/>
    <property type="match status" value="1"/>
</dbReference>
<dbReference type="Proteomes" id="UP000541583">
    <property type="component" value="Unassembled WGS sequence"/>
</dbReference>
<comment type="caution">
    <text evidence="2">The sequence shown here is derived from an EMBL/GenBank/DDBJ whole genome shotgun (WGS) entry which is preliminary data.</text>
</comment>
<reference evidence="2 3" key="1">
    <citation type="submission" date="2020-08" db="EMBL/GenBank/DDBJ databases">
        <title>Genomic Encyclopedia of Type Strains, Phase IV (KMG-V): Genome sequencing to study the core and pangenomes of soil and plant-associated prokaryotes.</title>
        <authorList>
            <person name="Whitman W."/>
        </authorList>
    </citation>
    <scope>NUCLEOTIDE SEQUENCE [LARGE SCALE GENOMIC DNA]</scope>
    <source>
        <strain evidence="2 3">ANJLi2</strain>
    </source>
</reference>
<organism evidence="2 3">
    <name type="scientific">Mucilaginibacter lappiensis</name>
    <dbReference type="NCBI Taxonomy" id="354630"/>
    <lineage>
        <taxon>Bacteria</taxon>
        <taxon>Pseudomonadati</taxon>
        <taxon>Bacteroidota</taxon>
        <taxon>Sphingobacteriia</taxon>
        <taxon>Sphingobacteriales</taxon>
        <taxon>Sphingobacteriaceae</taxon>
        <taxon>Mucilaginibacter</taxon>
    </lineage>
</organism>
<dbReference type="PANTHER" id="PTHR45947">
    <property type="entry name" value="SULFOQUINOVOSYL TRANSFERASE SQD2"/>
    <property type="match status" value="1"/>
</dbReference>
<dbReference type="RefSeq" id="WP_084192239.1">
    <property type="nucleotide sequence ID" value="NZ_FTMG01000009.1"/>
</dbReference>
<feature type="domain" description="Glycosyl transferase family 1" evidence="1">
    <location>
        <begin position="198"/>
        <end position="362"/>
    </location>
</feature>
<evidence type="ECO:0000259" key="1">
    <source>
        <dbReference type="Pfam" id="PF00534"/>
    </source>
</evidence>
<dbReference type="EMBL" id="JACHCB010000009">
    <property type="protein sequence ID" value="MBB6110920.1"/>
    <property type="molecule type" value="Genomic_DNA"/>
</dbReference>
<keyword evidence="3" id="KW-1185">Reference proteome</keyword>
<dbReference type="InterPro" id="IPR001296">
    <property type="entry name" value="Glyco_trans_1"/>
</dbReference>